<evidence type="ECO:0000256" key="1">
    <source>
        <dbReference type="SAM" id="MobiDB-lite"/>
    </source>
</evidence>
<dbReference type="PROSITE" id="PS00018">
    <property type="entry name" value="EF_HAND_1"/>
    <property type="match status" value="1"/>
</dbReference>
<comment type="caution">
    <text evidence="2">The sequence shown here is derived from an EMBL/GenBank/DDBJ whole genome shotgun (WGS) entry which is preliminary data.</text>
</comment>
<dbReference type="Proteomes" id="UP000095042">
    <property type="component" value="Unassembled WGS sequence"/>
</dbReference>
<feature type="region of interest" description="Disordered" evidence="1">
    <location>
        <begin position="76"/>
        <end position="117"/>
    </location>
</feature>
<accession>A0A1E3WCW5</accession>
<evidence type="ECO:0000313" key="3">
    <source>
        <dbReference type="Proteomes" id="UP000095042"/>
    </source>
</evidence>
<protein>
    <recommendedName>
        <fullName evidence="4">EF-hand domain-containing protein</fullName>
    </recommendedName>
</protein>
<evidence type="ECO:0000313" key="2">
    <source>
        <dbReference type="EMBL" id="ODS03664.1"/>
    </source>
</evidence>
<feature type="compositionally biased region" description="Basic and acidic residues" evidence="1">
    <location>
        <begin position="101"/>
        <end position="117"/>
    </location>
</feature>
<organism evidence="2 3">
    <name type="scientific">Methyloceanibacter marginalis</name>
    <dbReference type="NCBI Taxonomy" id="1774971"/>
    <lineage>
        <taxon>Bacteria</taxon>
        <taxon>Pseudomonadati</taxon>
        <taxon>Pseudomonadota</taxon>
        <taxon>Alphaproteobacteria</taxon>
        <taxon>Hyphomicrobiales</taxon>
        <taxon>Hyphomicrobiaceae</taxon>
        <taxon>Methyloceanibacter</taxon>
    </lineage>
</organism>
<keyword evidence="3" id="KW-1185">Reference proteome</keyword>
<reference evidence="2 3" key="1">
    <citation type="journal article" date="2016" name="Environ. Microbiol.">
        <title>New Methyloceanibacter diversity from North Sea sediments includes methanotroph containing solely the soluble methane monooxygenase.</title>
        <authorList>
            <person name="Vekeman B."/>
            <person name="Kerckhof F.M."/>
            <person name="Cremers G."/>
            <person name="de Vos P."/>
            <person name="Vandamme P."/>
            <person name="Boon N."/>
            <person name="Op den Camp H.J."/>
            <person name="Heylen K."/>
        </authorList>
    </citation>
    <scope>NUCLEOTIDE SEQUENCE [LARGE SCALE GENOMIC DNA]</scope>
    <source>
        <strain evidence="2 3">R-67177</strain>
    </source>
</reference>
<name>A0A1E3WCW5_9HYPH</name>
<feature type="region of interest" description="Disordered" evidence="1">
    <location>
        <begin position="1"/>
        <end position="22"/>
    </location>
</feature>
<evidence type="ECO:0008006" key="4">
    <source>
        <dbReference type="Google" id="ProtNLM"/>
    </source>
</evidence>
<dbReference type="EMBL" id="LPWD01000070">
    <property type="protein sequence ID" value="ODS03664.1"/>
    <property type="molecule type" value="Genomic_DNA"/>
</dbReference>
<proteinExistence type="predicted"/>
<sequence>MCSTGLALAVDNPSGRPGKVLDKDQCQQTWNDAGPDGETLSEAKAAPYILNFKRVDTSNDRKISQDEWMAGCNKGWVSADARDVTPKNDPASGDSESNAMKSKDKDSKDHMDKSSYQ</sequence>
<dbReference type="InterPro" id="IPR018247">
    <property type="entry name" value="EF_Hand_1_Ca_BS"/>
</dbReference>
<gene>
    <name evidence="2" type="ORF">AUC71_08405</name>
</gene>
<dbReference type="AlphaFoldDB" id="A0A1E3WCW5"/>